<dbReference type="Gene3D" id="3.40.50.150">
    <property type="entry name" value="Vaccinia Virus protein VP39"/>
    <property type="match status" value="1"/>
</dbReference>
<comment type="caution">
    <text evidence="1">The sequence shown here is derived from an EMBL/GenBank/DDBJ whole genome shotgun (WGS) entry which is preliminary data.</text>
</comment>
<dbReference type="InterPro" id="IPR029063">
    <property type="entry name" value="SAM-dependent_MTases_sf"/>
</dbReference>
<sequence length="241" mass="27079">MNRRFQELDWCSTPLGELSLRRRWDATVDRDVLEIKLDDEFLMSSLFTVAETELARRALAELPGGDLDVLVGGLGLGYTAQAVLADPRVRSLSVVKALDVVIEWHENELIPTEPPLVSDRRCRFVHGDFFAMLRSPEGLDPTAPWRQFHAIVVDIDHSPRHVLDPSHREFYEPAGLRRLAEYLCPNGVFGLWSNDPPDQGFLTALDSVFAQARAEVVTFANPLQNRDATATLYLATARPES</sequence>
<dbReference type="AlphaFoldDB" id="A0A318L8T9"/>
<proteinExistence type="predicted"/>
<name>A0A318L8T9_9PSEU</name>
<dbReference type="EMBL" id="MASU01000030">
    <property type="protein sequence ID" value="PXY17048.1"/>
    <property type="molecule type" value="Genomic_DNA"/>
</dbReference>
<dbReference type="RefSeq" id="WP_110344055.1">
    <property type="nucleotide sequence ID" value="NZ_MASU01000030.1"/>
</dbReference>
<protein>
    <submittedName>
        <fullName evidence="1">Spermidine synthase</fullName>
    </submittedName>
</protein>
<accession>A0A318L8T9</accession>
<evidence type="ECO:0000313" key="2">
    <source>
        <dbReference type="Proteomes" id="UP000247892"/>
    </source>
</evidence>
<gene>
    <name evidence="1" type="ORF">BA062_37890</name>
</gene>
<reference evidence="1 2" key="1">
    <citation type="submission" date="2016-07" db="EMBL/GenBank/DDBJ databases">
        <title>Draft genome sequence of Prauserella sp. YIM 121212, isolated from alkaline soil.</title>
        <authorList>
            <person name="Ruckert C."/>
            <person name="Albersmeier A."/>
            <person name="Jiang C.-L."/>
            <person name="Jiang Y."/>
            <person name="Kalinowski J."/>
            <person name="Schneider O."/>
            <person name="Winkler A."/>
            <person name="Zotchev S.B."/>
        </authorList>
    </citation>
    <scope>NUCLEOTIDE SEQUENCE [LARGE SCALE GENOMIC DNA]</scope>
    <source>
        <strain evidence="1 2">YIM 121212</strain>
    </source>
</reference>
<keyword evidence="2" id="KW-1185">Reference proteome</keyword>
<dbReference type="SUPFAM" id="SSF53335">
    <property type="entry name" value="S-adenosyl-L-methionine-dependent methyltransferases"/>
    <property type="match status" value="1"/>
</dbReference>
<organism evidence="1 2">
    <name type="scientific">Prauserella flavalba</name>
    <dbReference type="NCBI Taxonomy" id="1477506"/>
    <lineage>
        <taxon>Bacteria</taxon>
        <taxon>Bacillati</taxon>
        <taxon>Actinomycetota</taxon>
        <taxon>Actinomycetes</taxon>
        <taxon>Pseudonocardiales</taxon>
        <taxon>Pseudonocardiaceae</taxon>
        <taxon>Prauserella</taxon>
    </lineage>
</organism>
<dbReference type="OrthoDB" id="9793351at2"/>
<evidence type="ECO:0000313" key="1">
    <source>
        <dbReference type="EMBL" id="PXY17048.1"/>
    </source>
</evidence>
<dbReference type="Proteomes" id="UP000247892">
    <property type="component" value="Unassembled WGS sequence"/>
</dbReference>